<accession>A0A0D2GJ76</accession>
<evidence type="ECO:0000313" key="3">
    <source>
        <dbReference type="Proteomes" id="UP000054266"/>
    </source>
</evidence>
<feature type="region of interest" description="Disordered" evidence="1">
    <location>
        <begin position="1"/>
        <end position="133"/>
    </location>
</feature>
<dbReference type="EMBL" id="KN846956">
    <property type="protein sequence ID" value="KIW72419.1"/>
    <property type="molecule type" value="Genomic_DNA"/>
</dbReference>
<sequence length="183" mass="19797">MERFLAEEPWSIFNRAADTGAGSLSRATASRTPKPQAPSSFTDSSRAATNGSAKSEIAGEIKTRKTGSELNSDSNGTHEHGTDTVQHNGKRNHTSNAPSNSTDSQPPPSSAQPFGDSPRWRQLQRPERSTNQDLLYIGYLFVDGRAEGGSHLEARDAGRRGSRCKYRHDGRDMAPGKGMLGVE</sequence>
<gene>
    <name evidence="2" type="ORF">PV04_00614</name>
</gene>
<feature type="region of interest" description="Disordered" evidence="1">
    <location>
        <begin position="146"/>
        <end position="183"/>
    </location>
</feature>
<feature type="compositionally biased region" description="Polar residues" evidence="1">
    <location>
        <begin position="94"/>
        <end position="104"/>
    </location>
</feature>
<dbReference type="AlphaFoldDB" id="A0A0D2GJ76"/>
<reference evidence="2 3" key="1">
    <citation type="submission" date="2015-01" db="EMBL/GenBank/DDBJ databases">
        <title>The Genome Sequence of Capronia semiimmersa CBS27337.</title>
        <authorList>
            <consortium name="The Broad Institute Genomics Platform"/>
            <person name="Cuomo C."/>
            <person name="de Hoog S."/>
            <person name="Gorbushina A."/>
            <person name="Stielow B."/>
            <person name="Teixiera M."/>
            <person name="Abouelleil A."/>
            <person name="Chapman S.B."/>
            <person name="Priest M."/>
            <person name="Young S.K."/>
            <person name="Wortman J."/>
            <person name="Nusbaum C."/>
            <person name="Birren B."/>
        </authorList>
    </citation>
    <scope>NUCLEOTIDE SEQUENCE [LARGE SCALE GENOMIC DNA]</scope>
    <source>
        <strain evidence="2 3">CBS 27337</strain>
    </source>
</reference>
<evidence type="ECO:0000256" key="1">
    <source>
        <dbReference type="SAM" id="MobiDB-lite"/>
    </source>
</evidence>
<feature type="compositionally biased region" description="Polar residues" evidence="1">
    <location>
        <begin position="25"/>
        <end position="53"/>
    </location>
</feature>
<keyword evidence="3" id="KW-1185">Reference proteome</keyword>
<organism evidence="2 3">
    <name type="scientific">Phialophora macrospora</name>
    <dbReference type="NCBI Taxonomy" id="1851006"/>
    <lineage>
        <taxon>Eukaryota</taxon>
        <taxon>Fungi</taxon>
        <taxon>Dikarya</taxon>
        <taxon>Ascomycota</taxon>
        <taxon>Pezizomycotina</taxon>
        <taxon>Eurotiomycetes</taxon>
        <taxon>Chaetothyriomycetidae</taxon>
        <taxon>Chaetothyriales</taxon>
        <taxon>Herpotrichiellaceae</taxon>
        <taxon>Phialophora</taxon>
    </lineage>
</organism>
<evidence type="ECO:0000313" key="2">
    <source>
        <dbReference type="EMBL" id="KIW72419.1"/>
    </source>
</evidence>
<dbReference type="Proteomes" id="UP000054266">
    <property type="component" value="Unassembled WGS sequence"/>
</dbReference>
<protein>
    <submittedName>
        <fullName evidence="2">Uncharacterized protein</fullName>
    </submittedName>
</protein>
<name>A0A0D2GJ76_9EURO</name>
<dbReference type="HOGENOM" id="CLU_1474992_0_0_1"/>
<proteinExistence type="predicted"/>
<feature type="compositionally biased region" description="Basic and acidic residues" evidence="1">
    <location>
        <begin position="146"/>
        <end position="159"/>
    </location>
</feature>
<feature type="compositionally biased region" description="Basic and acidic residues" evidence="1">
    <location>
        <begin position="57"/>
        <end position="67"/>
    </location>
</feature>